<protein>
    <submittedName>
        <fullName evidence="1">Uncharacterized protein</fullName>
    </submittedName>
</protein>
<dbReference type="AlphaFoldDB" id="A0AAV4YA88"/>
<evidence type="ECO:0000313" key="2">
    <source>
        <dbReference type="Proteomes" id="UP001054945"/>
    </source>
</evidence>
<name>A0AAV4YA88_CAEEX</name>
<reference evidence="1 2" key="1">
    <citation type="submission" date="2021-06" db="EMBL/GenBank/DDBJ databases">
        <title>Caerostris extrusa draft genome.</title>
        <authorList>
            <person name="Kono N."/>
            <person name="Arakawa K."/>
        </authorList>
    </citation>
    <scope>NUCLEOTIDE SEQUENCE [LARGE SCALE GENOMIC DNA]</scope>
</reference>
<accession>A0AAV4YA88</accession>
<dbReference type="Proteomes" id="UP001054945">
    <property type="component" value="Unassembled WGS sequence"/>
</dbReference>
<sequence length="84" mass="9677">MAIKLIVNEHYAWLPIFYWGNAVSASMNKRHFDLVLPTLLLLTSSASFCVSVMEIKLIVNEHYAWLSNFLMSKCCDCLNEETTF</sequence>
<comment type="caution">
    <text evidence="1">The sequence shown here is derived from an EMBL/GenBank/DDBJ whole genome shotgun (WGS) entry which is preliminary data.</text>
</comment>
<keyword evidence="2" id="KW-1185">Reference proteome</keyword>
<evidence type="ECO:0000313" key="1">
    <source>
        <dbReference type="EMBL" id="GIZ03960.1"/>
    </source>
</evidence>
<organism evidence="1 2">
    <name type="scientific">Caerostris extrusa</name>
    <name type="common">Bark spider</name>
    <name type="synonym">Caerostris bankana</name>
    <dbReference type="NCBI Taxonomy" id="172846"/>
    <lineage>
        <taxon>Eukaryota</taxon>
        <taxon>Metazoa</taxon>
        <taxon>Ecdysozoa</taxon>
        <taxon>Arthropoda</taxon>
        <taxon>Chelicerata</taxon>
        <taxon>Arachnida</taxon>
        <taxon>Araneae</taxon>
        <taxon>Araneomorphae</taxon>
        <taxon>Entelegynae</taxon>
        <taxon>Araneoidea</taxon>
        <taxon>Araneidae</taxon>
        <taxon>Caerostris</taxon>
    </lineage>
</organism>
<dbReference type="EMBL" id="BPLR01001673">
    <property type="protein sequence ID" value="GIZ03960.1"/>
    <property type="molecule type" value="Genomic_DNA"/>
</dbReference>
<gene>
    <name evidence="1" type="ORF">CEXT_200131</name>
</gene>
<proteinExistence type="predicted"/>